<dbReference type="GO" id="GO:0006310">
    <property type="term" value="P:DNA recombination"/>
    <property type="evidence" value="ECO:0007669"/>
    <property type="project" value="UniProtKB-KW"/>
</dbReference>
<dbReference type="Proteomes" id="UP000250443">
    <property type="component" value="Unassembled WGS sequence"/>
</dbReference>
<feature type="domain" description="Ku" evidence="4">
    <location>
        <begin position="53"/>
        <end position="181"/>
    </location>
</feature>
<keyword evidence="1 2" id="KW-0238">DNA-binding</keyword>
<keyword evidence="2" id="KW-0227">DNA damage</keyword>
<name>A0A2X2EH19_PSELU</name>
<dbReference type="GO" id="GO:0003690">
    <property type="term" value="F:double-stranded DNA binding"/>
    <property type="evidence" value="ECO:0007669"/>
    <property type="project" value="UniProtKB-UniRule"/>
</dbReference>
<dbReference type="SUPFAM" id="SSF100939">
    <property type="entry name" value="SPOC domain-like"/>
    <property type="match status" value="1"/>
</dbReference>
<dbReference type="AlphaFoldDB" id="A0A2X2EH19"/>
<evidence type="ECO:0000313" key="5">
    <source>
        <dbReference type="EMBL" id="SPZ06000.1"/>
    </source>
</evidence>
<evidence type="ECO:0000256" key="3">
    <source>
        <dbReference type="SAM" id="MobiDB-lite"/>
    </source>
</evidence>
<comment type="similarity">
    <text evidence="2">Belongs to the prokaryotic Ku family.</text>
</comment>
<feature type="compositionally biased region" description="Low complexity" evidence="3">
    <location>
        <begin position="285"/>
        <end position="294"/>
    </location>
</feature>
<dbReference type="PANTHER" id="PTHR41251">
    <property type="entry name" value="NON-HOMOLOGOUS END JOINING PROTEIN KU"/>
    <property type="match status" value="1"/>
</dbReference>
<dbReference type="HAMAP" id="MF_01875">
    <property type="entry name" value="Prokaryotic_Ku"/>
    <property type="match status" value="1"/>
</dbReference>
<dbReference type="FunFam" id="2.40.290.10:FF:000004">
    <property type="entry name" value="Non-homologous end joining protein Ku"/>
    <property type="match status" value="1"/>
</dbReference>
<comment type="subunit">
    <text evidence="2">Homodimer. Interacts with LigD.</text>
</comment>
<dbReference type="Gene3D" id="2.40.290.10">
    <property type="match status" value="1"/>
</dbReference>
<gene>
    <name evidence="2" type="primary">ku</name>
    <name evidence="5" type="ORF">NCTC11842_01927</name>
</gene>
<keyword evidence="2" id="KW-0233">DNA recombination</keyword>
<organism evidence="5 6">
    <name type="scientific">Pseudomonas luteola</name>
    <dbReference type="NCBI Taxonomy" id="47886"/>
    <lineage>
        <taxon>Bacteria</taxon>
        <taxon>Pseudomonadati</taxon>
        <taxon>Pseudomonadota</taxon>
        <taxon>Gammaproteobacteria</taxon>
        <taxon>Pseudomonadales</taxon>
        <taxon>Pseudomonadaceae</taxon>
        <taxon>Pseudomonas</taxon>
    </lineage>
</organism>
<dbReference type="InterPro" id="IPR009187">
    <property type="entry name" value="Prok_Ku"/>
</dbReference>
<evidence type="ECO:0000256" key="2">
    <source>
        <dbReference type="HAMAP-Rule" id="MF_01875"/>
    </source>
</evidence>
<dbReference type="PIRSF" id="PIRSF006493">
    <property type="entry name" value="Prok_Ku"/>
    <property type="match status" value="1"/>
</dbReference>
<evidence type="ECO:0000313" key="6">
    <source>
        <dbReference type="Proteomes" id="UP000250443"/>
    </source>
</evidence>
<dbReference type="RefSeq" id="WP_010798089.1">
    <property type="nucleotide sequence ID" value="NZ_UAUF01000011.1"/>
</dbReference>
<comment type="function">
    <text evidence="2">With LigD forms a non-homologous end joining (NHEJ) DNA repair enzyme, which repairs dsDNA breaks with reduced fidelity. Binds linear dsDNA with 5'- and 3'- overhangs but not closed circular dsDNA nor ssDNA. Recruits and stimulates the ligase activity of LigD.</text>
</comment>
<sequence>MPRSIWKGAVSFGLVNIPVSLVSATSSHGIDFDWLDKRSMDPVGYKRVNKNTGKEVSRENIVKGIEHEKGEYVVLSDEEIHNALPEATQTIDILAFVEASEISILHFEKPYFLSPEKHSEKVYILLRETLKRTGKVGVANVVMHTKQHLAVIMPLGDTLVLNTLRWANEVRSAEDVGLEDLDAKVSKREIDMAERLVEDMTESWDPEQYHDTFEDNVMKLVERKVREGKLETLEAPEQEAPKRTADVIDLTELLKRSLRGTRTPPESDEEKAQPPKAKPKRTSTTRRSSGTASPKGRKSAK</sequence>
<dbReference type="EMBL" id="UAUF01000011">
    <property type="protein sequence ID" value="SPZ06000.1"/>
    <property type="molecule type" value="Genomic_DNA"/>
</dbReference>
<reference evidence="5 6" key="1">
    <citation type="submission" date="2018-06" db="EMBL/GenBank/DDBJ databases">
        <authorList>
            <consortium name="Pathogen Informatics"/>
            <person name="Doyle S."/>
        </authorList>
    </citation>
    <scope>NUCLEOTIDE SEQUENCE [LARGE SCALE GENOMIC DNA]</scope>
    <source>
        <strain evidence="5 6">NCTC11842</strain>
    </source>
</reference>
<dbReference type="NCBIfam" id="TIGR02772">
    <property type="entry name" value="Ku_bact"/>
    <property type="match status" value="1"/>
</dbReference>
<accession>A0A2X2EH19</accession>
<dbReference type="GO" id="GO:0006303">
    <property type="term" value="P:double-strand break repair via nonhomologous end joining"/>
    <property type="evidence" value="ECO:0007669"/>
    <property type="project" value="UniProtKB-UniRule"/>
</dbReference>
<dbReference type="Pfam" id="PF02735">
    <property type="entry name" value="Ku"/>
    <property type="match status" value="1"/>
</dbReference>
<evidence type="ECO:0000256" key="1">
    <source>
        <dbReference type="ARBA" id="ARBA00023125"/>
    </source>
</evidence>
<dbReference type="InterPro" id="IPR016194">
    <property type="entry name" value="SPOC-like_C_dom_sf"/>
</dbReference>
<dbReference type="InterPro" id="IPR006164">
    <property type="entry name" value="DNA_bd_Ku70/Ku80"/>
</dbReference>
<dbReference type="CDD" id="cd00789">
    <property type="entry name" value="KU_like"/>
    <property type="match status" value="1"/>
</dbReference>
<dbReference type="PANTHER" id="PTHR41251:SF1">
    <property type="entry name" value="NON-HOMOLOGOUS END JOINING PROTEIN KU"/>
    <property type="match status" value="1"/>
</dbReference>
<evidence type="ECO:0000259" key="4">
    <source>
        <dbReference type="SMART" id="SM00559"/>
    </source>
</evidence>
<keyword evidence="2" id="KW-0234">DNA repair</keyword>
<dbReference type="SMART" id="SM00559">
    <property type="entry name" value="Ku78"/>
    <property type="match status" value="1"/>
</dbReference>
<proteinExistence type="inferred from homology"/>
<feature type="region of interest" description="Disordered" evidence="3">
    <location>
        <begin position="232"/>
        <end position="301"/>
    </location>
</feature>
<protein>
    <recommendedName>
        <fullName evidence="2">Non-homologous end joining protein Ku</fullName>
    </recommendedName>
</protein>